<reference evidence="1 2" key="1">
    <citation type="submission" date="2016-06" db="EMBL/GenBank/DDBJ databases">
        <title>Genome sequence of halotolerant plant growth promoting strain of Halomonas elongata HEK1 isolated from salterns of Rann of Kutch, Gujarat, India.</title>
        <authorList>
            <person name="Gaba S."/>
            <person name="Singh R.N."/>
            <person name="Abrol S."/>
            <person name="Kaushik R."/>
            <person name="Saxena A.K."/>
        </authorList>
    </citation>
    <scope>NUCLEOTIDE SEQUENCE [LARGE SCALE GENOMIC DNA]</scope>
    <source>
        <strain evidence="1 2">HEK1</strain>
    </source>
</reference>
<evidence type="ECO:0000313" key="2">
    <source>
        <dbReference type="Proteomes" id="UP000092504"/>
    </source>
</evidence>
<sequence>MHPMDPTAGRADSTRDHVPVHVCFQGVAFKLAPSGRKPLDTLGTRRIGDCRKARSFIPWITFEMKSPDVPPP</sequence>
<evidence type="ECO:0000313" key="1">
    <source>
        <dbReference type="EMBL" id="OBX34566.1"/>
    </source>
</evidence>
<gene>
    <name evidence="1" type="ORF">A8U91_03623</name>
</gene>
<organism evidence="1 2">
    <name type="scientific">Halomonas elongata</name>
    <dbReference type="NCBI Taxonomy" id="2746"/>
    <lineage>
        <taxon>Bacteria</taxon>
        <taxon>Pseudomonadati</taxon>
        <taxon>Pseudomonadota</taxon>
        <taxon>Gammaproteobacteria</taxon>
        <taxon>Oceanospirillales</taxon>
        <taxon>Halomonadaceae</taxon>
        <taxon>Halomonas</taxon>
    </lineage>
</organism>
<comment type="caution">
    <text evidence="1">The sequence shown here is derived from an EMBL/GenBank/DDBJ whole genome shotgun (WGS) entry which is preliminary data.</text>
</comment>
<dbReference type="Proteomes" id="UP000092504">
    <property type="component" value="Unassembled WGS sequence"/>
</dbReference>
<dbReference type="AlphaFoldDB" id="A0A1B8NX28"/>
<dbReference type="EMBL" id="MAJD01000002">
    <property type="protein sequence ID" value="OBX34566.1"/>
    <property type="molecule type" value="Genomic_DNA"/>
</dbReference>
<proteinExistence type="predicted"/>
<name>A0A1B8NX28_HALEL</name>
<protein>
    <submittedName>
        <fullName evidence="1">Uncharacterized protein</fullName>
    </submittedName>
</protein>
<accession>A0A1B8NX28</accession>